<dbReference type="Proteomes" id="UP001318860">
    <property type="component" value="Unassembled WGS sequence"/>
</dbReference>
<comment type="caution">
    <text evidence="2">The sequence shown here is derived from an EMBL/GenBank/DDBJ whole genome shotgun (WGS) entry which is preliminary data.</text>
</comment>
<evidence type="ECO:0000313" key="3">
    <source>
        <dbReference type="Proteomes" id="UP001318860"/>
    </source>
</evidence>
<feature type="region of interest" description="Disordered" evidence="1">
    <location>
        <begin position="25"/>
        <end position="45"/>
    </location>
</feature>
<organism evidence="2 3">
    <name type="scientific">Rehmannia glutinosa</name>
    <name type="common">Chinese foxglove</name>
    <dbReference type="NCBI Taxonomy" id="99300"/>
    <lineage>
        <taxon>Eukaryota</taxon>
        <taxon>Viridiplantae</taxon>
        <taxon>Streptophyta</taxon>
        <taxon>Embryophyta</taxon>
        <taxon>Tracheophyta</taxon>
        <taxon>Spermatophyta</taxon>
        <taxon>Magnoliopsida</taxon>
        <taxon>eudicotyledons</taxon>
        <taxon>Gunneridae</taxon>
        <taxon>Pentapetalae</taxon>
        <taxon>asterids</taxon>
        <taxon>lamiids</taxon>
        <taxon>Lamiales</taxon>
        <taxon>Orobanchaceae</taxon>
        <taxon>Rehmannieae</taxon>
        <taxon>Rehmannia</taxon>
    </lineage>
</organism>
<reference evidence="2 3" key="1">
    <citation type="journal article" date="2021" name="Comput. Struct. Biotechnol. J.">
        <title>De novo genome assembly of the potent medicinal plant Rehmannia glutinosa using nanopore technology.</title>
        <authorList>
            <person name="Ma L."/>
            <person name="Dong C."/>
            <person name="Song C."/>
            <person name="Wang X."/>
            <person name="Zheng X."/>
            <person name="Niu Y."/>
            <person name="Chen S."/>
            <person name="Feng W."/>
        </authorList>
    </citation>
    <scope>NUCLEOTIDE SEQUENCE [LARGE SCALE GENOMIC DNA]</scope>
    <source>
        <strain evidence="2">DH-2019</strain>
    </source>
</reference>
<evidence type="ECO:0000256" key="1">
    <source>
        <dbReference type="SAM" id="MobiDB-lite"/>
    </source>
</evidence>
<protein>
    <submittedName>
        <fullName evidence="2">Uncharacterized protein</fullName>
    </submittedName>
</protein>
<evidence type="ECO:0000313" key="2">
    <source>
        <dbReference type="EMBL" id="KAK6146625.1"/>
    </source>
</evidence>
<accession>A0ABR0WKY9</accession>
<dbReference type="InterPro" id="IPR023674">
    <property type="entry name" value="Ribosomal_uL1-like"/>
</dbReference>
<dbReference type="SUPFAM" id="SSF56808">
    <property type="entry name" value="Ribosomal protein L1"/>
    <property type="match status" value="1"/>
</dbReference>
<proteinExistence type="predicted"/>
<dbReference type="InterPro" id="IPR016095">
    <property type="entry name" value="Ribosomal_uL1_3-a/b-sand"/>
</dbReference>
<dbReference type="EMBL" id="JABTTQ020000011">
    <property type="protein sequence ID" value="KAK6146625.1"/>
    <property type="molecule type" value="Genomic_DNA"/>
</dbReference>
<gene>
    <name evidence="2" type="ORF">DH2020_020494</name>
</gene>
<dbReference type="Gene3D" id="3.40.50.790">
    <property type="match status" value="1"/>
</dbReference>
<dbReference type="CDD" id="cd00403">
    <property type="entry name" value="Ribosomal_L1"/>
    <property type="match status" value="1"/>
</dbReference>
<dbReference type="InterPro" id="IPR028364">
    <property type="entry name" value="Ribosomal_uL1/biogenesis"/>
</dbReference>
<dbReference type="Pfam" id="PF00687">
    <property type="entry name" value="Ribosomal_L1"/>
    <property type="match status" value="1"/>
</dbReference>
<name>A0ABR0WKY9_REHGL</name>
<feature type="compositionally biased region" description="Acidic residues" evidence="1">
    <location>
        <begin position="36"/>
        <end position="45"/>
    </location>
</feature>
<sequence>MAASTRDRIKEETVRKAVNALLKWKKKSNSQPDHELSDEEEQQQEEGDDFIYLSVTLKKAPSKIHTLTPHRIPLRHSLLSPDYSSLNICLIVDGKRITSESAHKVLAAQGIPFIKHVFKLSKLKSDYKSFESKKKLYDSFDVFFAAKNVVPLLPTVLGKVFYKKKRKIPVPVDLKADGSNWKEEMEMAFKSSLLCLSSGTCSVVRVGKWGVTESKEIVENVFEAIDGILEIVPKKWGGIKCFHLKFSDSLALPIYENKIVLQSDNSKLDKVGLVGKKRRRSDRND</sequence>
<keyword evidence="3" id="KW-1185">Reference proteome</keyword>